<organism evidence="1 2">
    <name type="scientific">Mythimna loreyi</name>
    <dbReference type="NCBI Taxonomy" id="667449"/>
    <lineage>
        <taxon>Eukaryota</taxon>
        <taxon>Metazoa</taxon>
        <taxon>Ecdysozoa</taxon>
        <taxon>Arthropoda</taxon>
        <taxon>Hexapoda</taxon>
        <taxon>Insecta</taxon>
        <taxon>Pterygota</taxon>
        <taxon>Neoptera</taxon>
        <taxon>Endopterygota</taxon>
        <taxon>Lepidoptera</taxon>
        <taxon>Glossata</taxon>
        <taxon>Ditrysia</taxon>
        <taxon>Noctuoidea</taxon>
        <taxon>Noctuidae</taxon>
        <taxon>Noctuinae</taxon>
        <taxon>Hadenini</taxon>
        <taxon>Mythimna</taxon>
    </lineage>
</organism>
<evidence type="ECO:0000313" key="2">
    <source>
        <dbReference type="Proteomes" id="UP001231649"/>
    </source>
</evidence>
<dbReference type="Proteomes" id="UP001231649">
    <property type="component" value="Chromosome 19"/>
</dbReference>
<accession>A0ACC2QM94</accession>
<evidence type="ECO:0000313" key="1">
    <source>
        <dbReference type="EMBL" id="KAJ8720665.1"/>
    </source>
</evidence>
<reference evidence="1" key="1">
    <citation type="submission" date="2023-03" db="EMBL/GenBank/DDBJ databases">
        <title>Chromosome-level genomes of two armyworms, Mythimna separata and Mythimna loreyi, provide insights into the biosynthesis and reception of sex pheromones.</title>
        <authorList>
            <person name="Zhao H."/>
        </authorList>
    </citation>
    <scope>NUCLEOTIDE SEQUENCE</scope>
    <source>
        <strain evidence="1">BeijingLab</strain>
    </source>
</reference>
<comment type="caution">
    <text evidence="1">The sequence shown here is derived from an EMBL/GenBank/DDBJ whole genome shotgun (WGS) entry which is preliminary data.</text>
</comment>
<name>A0ACC2QM94_9NEOP</name>
<protein>
    <submittedName>
        <fullName evidence="1">Uncharacterized protein</fullName>
    </submittedName>
</protein>
<sequence length="109" mass="12613">MSDHIDRQQLLEKNLTIPKALFGNENNGKLLLIGDGTYIYINKSSNFLFQRLSYSLHKFQNLLKHRYILDVMGPYAATKTDAQIMGDIMNDGQHPLHWLLRTNDALKPR</sequence>
<keyword evidence="2" id="KW-1185">Reference proteome</keyword>
<proteinExistence type="predicted"/>
<gene>
    <name evidence="1" type="ORF">PYW08_006130</name>
</gene>
<dbReference type="EMBL" id="CM056795">
    <property type="protein sequence ID" value="KAJ8720665.1"/>
    <property type="molecule type" value="Genomic_DNA"/>
</dbReference>